<dbReference type="Gene3D" id="2.60.120.460">
    <property type="entry name" value="YjbQ-like"/>
    <property type="match status" value="1"/>
</dbReference>
<dbReference type="SUPFAM" id="SSF111038">
    <property type="entry name" value="YjbQ-like"/>
    <property type="match status" value="1"/>
</dbReference>
<dbReference type="PROSITE" id="PS01314">
    <property type="entry name" value="UPF0047"/>
    <property type="match status" value="1"/>
</dbReference>
<protein>
    <recommendedName>
        <fullName evidence="4">Secondary thiamine-phosphate synthase enzyme</fullName>
    </recommendedName>
</protein>
<evidence type="ECO:0000256" key="1">
    <source>
        <dbReference type="ARBA" id="ARBA00005534"/>
    </source>
</evidence>
<gene>
    <name evidence="2" type="ordered locus">swp_2667</name>
</gene>
<dbReference type="EMBL" id="CP000472">
    <property type="protein sequence ID" value="ACJ29401.1"/>
    <property type="molecule type" value="Genomic_DNA"/>
</dbReference>
<dbReference type="PANTHER" id="PTHR30615">
    <property type="entry name" value="UNCHARACTERIZED PROTEIN YJBQ-RELATED"/>
    <property type="match status" value="1"/>
</dbReference>
<dbReference type="STRING" id="225849.swp_2667"/>
<dbReference type="InterPro" id="IPR035917">
    <property type="entry name" value="YjbQ-like_sf"/>
</dbReference>
<dbReference type="Proteomes" id="UP000000753">
    <property type="component" value="Chromosome"/>
</dbReference>
<comment type="similarity">
    <text evidence="1">Belongs to the UPF0047 family.</text>
</comment>
<evidence type="ECO:0000313" key="2">
    <source>
        <dbReference type="EMBL" id="ACJ29401.1"/>
    </source>
</evidence>
<reference evidence="2 3" key="1">
    <citation type="journal article" date="2008" name="PLoS ONE">
        <title>Environmental adaptation: genomic analysis of the piezotolerant and psychrotolerant deep-sea iron reducing bacterium Shewanella piezotolerans WP3.</title>
        <authorList>
            <person name="Wang F."/>
            <person name="Wang J."/>
            <person name="Jian H."/>
            <person name="Zhang B."/>
            <person name="Li S."/>
            <person name="Wang F."/>
            <person name="Zeng X."/>
            <person name="Gao L."/>
            <person name="Bartlett D.H."/>
            <person name="Yu J."/>
            <person name="Hu S."/>
            <person name="Xiao X."/>
        </authorList>
    </citation>
    <scope>NUCLEOTIDE SEQUENCE [LARGE SCALE GENOMIC DNA]</scope>
    <source>
        <strain evidence="3">WP3 / JCM 13877</strain>
    </source>
</reference>
<dbReference type="KEGG" id="swp:swp_2667"/>
<dbReference type="PANTHER" id="PTHR30615:SF8">
    <property type="entry name" value="UPF0047 PROTEIN C4A8.02C"/>
    <property type="match status" value="1"/>
</dbReference>
<dbReference type="InterPro" id="IPR001602">
    <property type="entry name" value="UPF0047_YjbQ-like"/>
</dbReference>
<dbReference type="Pfam" id="PF01894">
    <property type="entry name" value="YjbQ"/>
    <property type="match status" value="1"/>
</dbReference>
<dbReference type="HOGENOM" id="CLU_096980_0_2_6"/>
<sequence length="158" mass="18030">MLYRAIIFVNRHNWRTSIAMWIQKSISLKARHRGFHLITEEIELSLKEMAQIHIGTAHILLQHTSASLSLNENADPSVRVDFESFINRLVPERAAYYTHTYEGDDDMPAHLKSSLLGVSLTLPITNGRFNLGTWQGIYLGEHRDYGGSRNILITLQGE</sequence>
<proteinExistence type="inferred from homology"/>
<evidence type="ECO:0000313" key="3">
    <source>
        <dbReference type="Proteomes" id="UP000000753"/>
    </source>
</evidence>
<dbReference type="PIRSF" id="PIRSF004681">
    <property type="entry name" value="UCP004681"/>
    <property type="match status" value="1"/>
</dbReference>
<dbReference type="eggNOG" id="COG0432">
    <property type="taxonomic scope" value="Bacteria"/>
</dbReference>
<organism evidence="2 3">
    <name type="scientific">Shewanella piezotolerans (strain WP3 / JCM 13877)</name>
    <dbReference type="NCBI Taxonomy" id="225849"/>
    <lineage>
        <taxon>Bacteria</taxon>
        <taxon>Pseudomonadati</taxon>
        <taxon>Pseudomonadota</taxon>
        <taxon>Gammaproteobacteria</taxon>
        <taxon>Alteromonadales</taxon>
        <taxon>Shewanellaceae</taxon>
        <taxon>Shewanella</taxon>
    </lineage>
</organism>
<dbReference type="NCBIfam" id="TIGR00149">
    <property type="entry name" value="TIGR00149_YjbQ"/>
    <property type="match status" value="1"/>
</dbReference>
<keyword evidence="3" id="KW-1185">Reference proteome</keyword>
<dbReference type="AlphaFoldDB" id="B8CML1"/>
<accession>B8CML1</accession>
<name>B8CML1_SHEPW</name>
<evidence type="ECO:0008006" key="4">
    <source>
        <dbReference type="Google" id="ProtNLM"/>
    </source>
</evidence>